<reference evidence="1 2" key="1">
    <citation type="submission" date="2019-02" db="EMBL/GenBank/DDBJ databases">
        <title>Deep-cultivation of Planctomycetes and their phenomic and genomic characterization uncovers novel biology.</title>
        <authorList>
            <person name="Wiegand S."/>
            <person name="Jogler M."/>
            <person name="Boedeker C."/>
            <person name="Pinto D."/>
            <person name="Vollmers J."/>
            <person name="Rivas-Marin E."/>
            <person name="Kohn T."/>
            <person name="Peeters S.H."/>
            <person name="Heuer A."/>
            <person name="Rast P."/>
            <person name="Oberbeckmann S."/>
            <person name="Bunk B."/>
            <person name="Jeske O."/>
            <person name="Meyerdierks A."/>
            <person name="Storesund J.E."/>
            <person name="Kallscheuer N."/>
            <person name="Luecker S."/>
            <person name="Lage O.M."/>
            <person name="Pohl T."/>
            <person name="Merkel B.J."/>
            <person name="Hornburger P."/>
            <person name="Mueller R.-W."/>
            <person name="Bruemmer F."/>
            <person name="Labrenz M."/>
            <person name="Spormann A.M."/>
            <person name="Op Den Camp H."/>
            <person name="Overmann J."/>
            <person name="Amann R."/>
            <person name="Jetten M.S.M."/>
            <person name="Mascher T."/>
            <person name="Medema M.H."/>
            <person name="Devos D.P."/>
            <person name="Kaster A.-K."/>
            <person name="Ovreas L."/>
            <person name="Rohde M."/>
            <person name="Galperin M.Y."/>
            <person name="Jogler C."/>
        </authorList>
    </citation>
    <scope>NUCLEOTIDE SEQUENCE [LARGE SCALE GENOMIC DNA]</scope>
    <source>
        <strain evidence="1 2">Pla52n</strain>
    </source>
</reference>
<dbReference type="GO" id="GO:0032259">
    <property type="term" value="P:methylation"/>
    <property type="evidence" value="ECO:0007669"/>
    <property type="project" value="UniProtKB-KW"/>
</dbReference>
<keyword evidence="1" id="KW-0966">Cell projection</keyword>
<keyword evidence="1" id="KW-0489">Methyltransferase</keyword>
<name>A0A5C6ALA8_9BACT</name>
<dbReference type="OrthoDB" id="271280at2"/>
<comment type="caution">
    <text evidence="1">The sequence shown here is derived from an EMBL/GenBank/DDBJ whole genome shotgun (WGS) entry which is preliminary data.</text>
</comment>
<organism evidence="1 2">
    <name type="scientific">Stieleria varia</name>
    <dbReference type="NCBI Taxonomy" id="2528005"/>
    <lineage>
        <taxon>Bacteria</taxon>
        <taxon>Pseudomonadati</taxon>
        <taxon>Planctomycetota</taxon>
        <taxon>Planctomycetia</taxon>
        <taxon>Pirellulales</taxon>
        <taxon>Pirellulaceae</taxon>
        <taxon>Stieleria</taxon>
    </lineage>
</organism>
<dbReference type="RefSeq" id="WP_146521361.1">
    <property type="nucleotide sequence ID" value="NZ_CP151726.1"/>
</dbReference>
<evidence type="ECO:0000313" key="2">
    <source>
        <dbReference type="Proteomes" id="UP000320176"/>
    </source>
</evidence>
<sequence length="134" mass="14890">MNVAAETALPVTDCTGCGVCCLHMGHPTFNLEPDQLQAVVAGKNVDAGQMGQAARADLQRWLEMPVRLRDETLATILSYQPPADGELDGRCTWLDAKTNQCLHHEHRPQVCRDFEVGRSQCLAWRQSYSSLLRP</sequence>
<keyword evidence="2" id="KW-1185">Reference proteome</keyword>
<evidence type="ECO:0000313" key="1">
    <source>
        <dbReference type="EMBL" id="TWU00803.1"/>
    </source>
</evidence>
<accession>A0A5C6ALA8</accession>
<dbReference type="InterPro" id="IPR005358">
    <property type="entry name" value="Puta_zinc/iron-chelating_dom"/>
</dbReference>
<dbReference type="Pfam" id="PF03692">
    <property type="entry name" value="CxxCxxCC"/>
    <property type="match status" value="1"/>
</dbReference>
<keyword evidence="1" id="KW-0282">Flagellum</keyword>
<gene>
    <name evidence="1" type="ORF">Pla52n_41720</name>
</gene>
<dbReference type="EMBL" id="SJPN01000005">
    <property type="protein sequence ID" value="TWU00803.1"/>
    <property type="molecule type" value="Genomic_DNA"/>
</dbReference>
<proteinExistence type="predicted"/>
<keyword evidence="1" id="KW-0808">Transferase</keyword>
<protein>
    <submittedName>
        <fullName evidence="1">Flagellin N-methylase</fullName>
    </submittedName>
</protein>
<dbReference type="AlphaFoldDB" id="A0A5C6ALA8"/>
<dbReference type="Proteomes" id="UP000320176">
    <property type="component" value="Unassembled WGS sequence"/>
</dbReference>
<dbReference type="GO" id="GO:0008168">
    <property type="term" value="F:methyltransferase activity"/>
    <property type="evidence" value="ECO:0007669"/>
    <property type="project" value="UniProtKB-KW"/>
</dbReference>
<keyword evidence="1" id="KW-0969">Cilium</keyword>